<dbReference type="AlphaFoldDB" id="A0A914Y2D2"/>
<protein>
    <submittedName>
        <fullName evidence="3">VWF/SSPO/Zonadhesin-like cysteine-rich domain-containing protein</fullName>
    </submittedName>
</protein>
<evidence type="ECO:0000313" key="2">
    <source>
        <dbReference type="Proteomes" id="UP000887577"/>
    </source>
</evidence>
<name>A0A914Y2D2_9BILA</name>
<sequence length="267" mass="30813">MILTILMIVKKFTNKTAQIDSAEILLYNQSIYMDSENFLYVNEERQIYPYYFPSANNSLFNITLEHPWKKQIIAANGFKIDFEGYTFCVSIPDCPQYFGSGKLCGITGTNFDGNCRNDVEMDYIEMKNFETDSCRFGNMVNTWANSFVVGKYFEPPHKRHSLGTCKLGVEFEFSQSCHPAMLECTPILQAKMGSSVFSQCKNLDANIYKEFFDRCVITTCRNESSKCKAFNNFVEYCQREKNETLYGSWKNGADCQDFDDKKALQLH</sequence>
<keyword evidence="2" id="KW-1185">Reference proteome</keyword>
<organism evidence="2 3">
    <name type="scientific">Panagrolaimus superbus</name>
    <dbReference type="NCBI Taxonomy" id="310955"/>
    <lineage>
        <taxon>Eukaryota</taxon>
        <taxon>Metazoa</taxon>
        <taxon>Ecdysozoa</taxon>
        <taxon>Nematoda</taxon>
        <taxon>Chromadorea</taxon>
        <taxon>Rhabditida</taxon>
        <taxon>Tylenchina</taxon>
        <taxon>Panagrolaimomorpha</taxon>
        <taxon>Panagrolaimoidea</taxon>
        <taxon>Panagrolaimidae</taxon>
        <taxon>Panagrolaimus</taxon>
    </lineage>
</organism>
<reference evidence="3" key="1">
    <citation type="submission" date="2022-11" db="UniProtKB">
        <authorList>
            <consortium name="WormBaseParasite"/>
        </authorList>
    </citation>
    <scope>IDENTIFICATION</scope>
</reference>
<accession>A0A914Y2D2</accession>
<evidence type="ECO:0000259" key="1">
    <source>
        <dbReference type="Pfam" id="PF08742"/>
    </source>
</evidence>
<dbReference type="InterPro" id="IPR014853">
    <property type="entry name" value="VWF/SSPO/ZAN-like_Cys-rich_dom"/>
</dbReference>
<feature type="domain" description="VWF/SSPO/Zonadhesin-like cysteine-rich" evidence="1">
    <location>
        <begin position="189"/>
        <end position="256"/>
    </location>
</feature>
<dbReference type="Proteomes" id="UP000887577">
    <property type="component" value="Unplaced"/>
</dbReference>
<dbReference type="WBParaSite" id="PSU_v2.g13610.t1">
    <property type="protein sequence ID" value="PSU_v2.g13610.t1"/>
    <property type="gene ID" value="PSU_v2.g13610"/>
</dbReference>
<evidence type="ECO:0000313" key="3">
    <source>
        <dbReference type="WBParaSite" id="PSU_v2.g13610.t1"/>
    </source>
</evidence>
<proteinExistence type="predicted"/>
<dbReference type="Pfam" id="PF08742">
    <property type="entry name" value="C8"/>
    <property type="match status" value="1"/>
</dbReference>